<dbReference type="AlphaFoldDB" id="A0A150S1P1"/>
<feature type="domain" description="T9SS-like galactose binding" evidence="3">
    <location>
        <begin position="886"/>
        <end position="942"/>
    </location>
</feature>
<evidence type="ECO:0000256" key="1">
    <source>
        <dbReference type="ARBA" id="ARBA00022729"/>
    </source>
</evidence>
<dbReference type="NCBIfam" id="NF041328">
    <property type="entry name" value="C_rich_MXAN6577"/>
    <property type="match status" value="1"/>
</dbReference>
<name>A0A150S1P1_SORCE</name>
<dbReference type="PANTHER" id="PTHR33227:SF6">
    <property type="entry name" value="PROTEIN GRIM REAPER"/>
    <property type="match status" value="1"/>
</dbReference>
<accession>A0A150S1P1</accession>
<evidence type="ECO:0000259" key="3">
    <source>
        <dbReference type="Pfam" id="PF23759"/>
    </source>
</evidence>
<dbReference type="Proteomes" id="UP000075515">
    <property type="component" value="Unassembled WGS sequence"/>
</dbReference>
<protein>
    <recommendedName>
        <fullName evidence="3">T9SS-like galactose binding domain-containing protein</fullName>
    </recommendedName>
</protein>
<evidence type="ECO:0000313" key="4">
    <source>
        <dbReference type="EMBL" id="KYF86372.1"/>
    </source>
</evidence>
<feature type="signal peptide" evidence="2">
    <location>
        <begin position="1"/>
        <end position="32"/>
    </location>
</feature>
<reference evidence="4 5" key="1">
    <citation type="submission" date="2014-02" db="EMBL/GenBank/DDBJ databases">
        <title>The small core and large imbalanced accessory genome model reveals a collaborative survival strategy of Sorangium cellulosum strains in nature.</title>
        <authorList>
            <person name="Han K."/>
            <person name="Peng R."/>
            <person name="Blom J."/>
            <person name="Li Y.-Z."/>
        </authorList>
    </citation>
    <scope>NUCLEOTIDE SEQUENCE [LARGE SCALE GENOMIC DNA]</scope>
    <source>
        <strain evidence="4 5">So0149</strain>
    </source>
</reference>
<dbReference type="InterPro" id="IPR056600">
    <property type="entry name" value="GBD_T9SS_assoc"/>
</dbReference>
<organism evidence="4 5">
    <name type="scientific">Sorangium cellulosum</name>
    <name type="common">Polyangium cellulosum</name>
    <dbReference type="NCBI Taxonomy" id="56"/>
    <lineage>
        <taxon>Bacteria</taxon>
        <taxon>Pseudomonadati</taxon>
        <taxon>Myxococcota</taxon>
        <taxon>Polyangia</taxon>
        <taxon>Polyangiales</taxon>
        <taxon>Polyangiaceae</taxon>
        <taxon>Sorangium</taxon>
    </lineage>
</organism>
<evidence type="ECO:0000256" key="2">
    <source>
        <dbReference type="SAM" id="SignalP"/>
    </source>
</evidence>
<gene>
    <name evidence="4" type="ORF">BE18_08185</name>
</gene>
<dbReference type="Gene3D" id="2.60.120.380">
    <property type="match status" value="4"/>
</dbReference>
<feature type="chain" id="PRO_5007568621" description="T9SS-like galactose binding domain-containing protein" evidence="2">
    <location>
        <begin position="33"/>
        <end position="983"/>
    </location>
</feature>
<feature type="domain" description="T9SS-like galactose binding" evidence="3">
    <location>
        <begin position="613"/>
        <end position="709"/>
    </location>
</feature>
<comment type="caution">
    <text evidence="4">The sequence shown here is derived from an EMBL/GenBank/DDBJ whole genome shotgun (WGS) entry which is preliminary data.</text>
</comment>
<keyword evidence="1 2" id="KW-0732">Signal</keyword>
<evidence type="ECO:0000313" key="5">
    <source>
        <dbReference type="Proteomes" id="UP000075515"/>
    </source>
</evidence>
<sequence>MSQPGLRSRFELSFTALWLTAAALLVCSASCARGDTSSITCDDGLAMCGGGACVDTQVDPDHCGGCDGVCASGQRCEAGECVGEDKGNGGGGGDQGGVEAPGESDGTGGALCAPGLEPCSGGCVDLDINPHHCGGCGQECPAGQLCEGGACRCDGGLAECGGGCADLTKDPLHCGGCDVRCGLNATCVDGECACDEGLTACDGKCVDLASHPQHCGACGAACGGGLVCQAGTCACIVGEHEVLGSTTPQVVRGSTLGADTYFGLDCVAAGSSEVVYAFTADEPGTYRFDTAGSSYDTAIAVLDRAVCGELACNDDRAGPEAAASVILEGGEEVLVVVSGYNGAQGDFVLRIDRAAPPACPVGTLEPTLPQSVHGDTWVLGDALVASCGSLDTPDASYAFTAPHAGRFIFDTAGSSFDTVLELRSGTCTGSMISCNNNNASEKTSRVVANLTAGQTVVAIVDGAEGEYGPFTLNVSEYVPPPCPEFVLDAATFPQRVTGTTAIVDRESALSAPCGTGAGPEATYAFTAPADALYTFDTIGTGFDTALHIHDGTCSGPSLGCNDDVATGVLQSQVKVLLDEGQTVIVVVDGYSSSASGAYTLNVSQTFVPPCPLIDLGTTVPQTVTGTTADAVDLLRPTCGGAGGRETTYSFTAPEAGTYLIDTFGSSFNTTLAALDGSCSGTPIACNADAAGSQQSQLTLDLEEGQTIILLIDGDSAGASGDFTLNIERFDGGGTCSTPIELGSSYPQVVTGSTVDQPRSVTPSCGSSTAPDMVYSFTAPENGTFIFDTLGSSLDTVLQVLNGSCRGASLGCNDDSSGGRQSRVSAVLAAGQTVFIVVDGRGTSAGDYVLQVDRFTGPGTCSTAIDLGSELPLTRTGTTSGQPNSATPVSSCTYSSTAADMVFTYTAPVDDDYVIDTIGSSYDTVLHVHSDGCGGETLKCNDDWGGTSRSSVRLTLTAGEVITVVVDGYGSLSGSFTLNINPAP</sequence>
<proteinExistence type="predicted"/>
<dbReference type="InterPro" id="IPR006969">
    <property type="entry name" value="Stig-like"/>
</dbReference>
<dbReference type="Pfam" id="PF23759">
    <property type="entry name" value="GBD_T9SS_assoc"/>
    <property type="match status" value="2"/>
</dbReference>
<dbReference type="EMBL" id="JEMC01002575">
    <property type="protein sequence ID" value="KYF86372.1"/>
    <property type="molecule type" value="Genomic_DNA"/>
</dbReference>
<dbReference type="PANTHER" id="PTHR33227">
    <property type="entry name" value="STIGMA-SPECIFIC STIG1-LIKE PROTEIN 3"/>
    <property type="match status" value="1"/>
</dbReference>